<evidence type="ECO:0000313" key="2">
    <source>
        <dbReference type="Proteomes" id="UP001235664"/>
    </source>
</evidence>
<gene>
    <name evidence="1" type="ORF">Q9K01_10890</name>
</gene>
<evidence type="ECO:0000313" key="1">
    <source>
        <dbReference type="EMBL" id="MDP4540133.1"/>
    </source>
</evidence>
<dbReference type="EMBL" id="JAVAIL010000003">
    <property type="protein sequence ID" value="MDP4540133.1"/>
    <property type="molecule type" value="Genomic_DNA"/>
</dbReference>
<accession>A0ABT9HA03</accession>
<comment type="caution">
    <text evidence="1">The sequence shown here is derived from an EMBL/GenBank/DDBJ whole genome shotgun (WGS) entry which is preliminary data.</text>
</comment>
<keyword evidence="2" id="KW-1185">Reference proteome</keyword>
<dbReference type="RefSeq" id="WP_305930274.1">
    <property type="nucleotide sequence ID" value="NZ_JAVAIL010000003.1"/>
</dbReference>
<organism evidence="1 2">
    <name type="scientific">Qipengyuania benthica</name>
    <dbReference type="NCBI Taxonomy" id="3067651"/>
    <lineage>
        <taxon>Bacteria</taxon>
        <taxon>Pseudomonadati</taxon>
        <taxon>Pseudomonadota</taxon>
        <taxon>Alphaproteobacteria</taxon>
        <taxon>Sphingomonadales</taxon>
        <taxon>Erythrobacteraceae</taxon>
        <taxon>Qipengyuania</taxon>
    </lineage>
</organism>
<name>A0ABT9HA03_9SPHN</name>
<dbReference type="Proteomes" id="UP001235664">
    <property type="component" value="Unassembled WGS sequence"/>
</dbReference>
<sequence>MDALETRRAVGFRPYRCIRQYENQTEDEAIALHGGPVDPESENLLYVIIRKPFPSPVAA</sequence>
<proteinExistence type="predicted"/>
<reference evidence="1 2" key="1">
    <citation type="submission" date="2023-08" db="EMBL/GenBank/DDBJ databases">
        <title>genomic of DY56.</title>
        <authorList>
            <person name="Wang Y."/>
        </authorList>
    </citation>
    <scope>NUCLEOTIDE SEQUENCE [LARGE SCALE GENOMIC DNA]</scope>
    <source>
        <strain evidence="1 2">DY56-A-20</strain>
    </source>
</reference>
<protein>
    <submittedName>
        <fullName evidence="1">Uncharacterized protein</fullName>
    </submittedName>
</protein>